<dbReference type="EMBL" id="UAWC01000008">
    <property type="protein sequence ID" value="SQB34369.1"/>
    <property type="molecule type" value="Genomic_DNA"/>
</dbReference>
<sequence length="32" mass="3665">MANKEVKILSTGKYLPPKVISNDDLSKNNRYK</sequence>
<evidence type="ECO:0000313" key="2">
    <source>
        <dbReference type="Proteomes" id="UP000250223"/>
    </source>
</evidence>
<keyword evidence="1" id="KW-0012">Acyltransferase</keyword>
<dbReference type="Proteomes" id="UP000250223">
    <property type="component" value="Unassembled WGS sequence"/>
</dbReference>
<evidence type="ECO:0000313" key="1">
    <source>
        <dbReference type="EMBL" id="SQB34369.1"/>
    </source>
</evidence>
<protein>
    <submittedName>
        <fullName evidence="1">3-oxoacyl-ACP synthase</fullName>
        <ecNumber evidence="1">2.3.1.41</ecNumber>
    </submittedName>
</protein>
<dbReference type="EC" id="2.3.1.41" evidence="1"/>
<reference evidence="1 2" key="1">
    <citation type="submission" date="2018-06" db="EMBL/GenBank/DDBJ databases">
        <authorList>
            <consortium name="Pathogen Informatics"/>
            <person name="Doyle S."/>
        </authorList>
    </citation>
    <scope>NUCLEOTIDE SEQUENCE [LARGE SCALE GENOMIC DNA]</scope>
    <source>
        <strain evidence="1 2">NCTC13028</strain>
    </source>
</reference>
<dbReference type="GO" id="GO:0004315">
    <property type="term" value="F:3-oxoacyl-[acyl-carrier-protein] synthase activity"/>
    <property type="evidence" value="ECO:0007669"/>
    <property type="project" value="UniProtKB-EC"/>
</dbReference>
<proteinExistence type="predicted"/>
<organism evidence="1 2">
    <name type="scientific">Clostridium cochlearium</name>
    <dbReference type="NCBI Taxonomy" id="1494"/>
    <lineage>
        <taxon>Bacteria</taxon>
        <taxon>Bacillati</taxon>
        <taxon>Bacillota</taxon>
        <taxon>Clostridia</taxon>
        <taxon>Eubacteriales</taxon>
        <taxon>Clostridiaceae</taxon>
        <taxon>Clostridium</taxon>
    </lineage>
</organism>
<keyword evidence="1" id="KW-0808">Transferase</keyword>
<dbReference type="AlphaFoldDB" id="A0A2X2Y8W2"/>
<name>A0A2X2Y8W2_CLOCO</name>
<gene>
    <name evidence="1" type="ORF">NCTC13028_01273</name>
</gene>
<accession>A0A2X2Y8W2</accession>